<dbReference type="OrthoDB" id="8672080at2"/>
<dbReference type="AlphaFoldDB" id="A0A5C1I369"/>
<reference evidence="1" key="1">
    <citation type="submission" date="2019-08" db="EMBL/GenBank/DDBJ databases">
        <title>Comparative genome analysis confer to the adaptation heavy metal polluted environment.</title>
        <authorList>
            <person name="Li Y."/>
        </authorList>
    </citation>
    <scope>NUCLEOTIDE SEQUENCE [LARGE SCALE GENOMIC DNA]</scope>
    <source>
        <strain evidence="1">P1</strain>
    </source>
</reference>
<organism evidence="1 2">
    <name type="scientific">Mucilaginibacter rubeus</name>
    <dbReference type="NCBI Taxonomy" id="2027860"/>
    <lineage>
        <taxon>Bacteria</taxon>
        <taxon>Pseudomonadati</taxon>
        <taxon>Bacteroidota</taxon>
        <taxon>Sphingobacteriia</taxon>
        <taxon>Sphingobacteriales</taxon>
        <taxon>Sphingobacteriaceae</taxon>
        <taxon>Mucilaginibacter</taxon>
    </lineage>
</organism>
<evidence type="ECO:0000313" key="1">
    <source>
        <dbReference type="EMBL" id="QEM12375.1"/>
    </source>
</evidence>
<dbReference type="EMBL" id="CP043450">
    <property type="protein sequence ID" value="QEM12375.1"/>
    <property type="molecule type" value="Genomic_DNA"/>
</dbReference>
<dbReference type="RefSeq" id="WP_112575097.1">
    <property type="nucleotide sequence ID" value="NZ_CP043450.1"/>
</dbReference>
<gene>
    <name evidence="1" type="ORF">DEO27_020925</name>
</gene>
<evidence type="ECO:0000313" key="2">
    <source>
        <dbReference type="Proteomes" id="UP000251402"/>
    </source>
</evidence>
<dbReference type="KEGG" id="mrub:DEO27_020925"/>
<protein>
    <submittedName>
        <fullName evidence="1">Uncharacterized protein</fullName>
    </submittedName>
</protein>
<keyword evidence="2" id="KW-1185">Reference proteome</keyword>
<accession>A0A5C1I369</accession>
<name>A0A5C1I369_9SPHI</name>
<dbReference type="Proteomes" id="UP000251402">
    <property type="component" value="Chromosome"/>
</dbReference>
<proteinExistence type="predicted"/>
<sequence length="578" mass="65511">MSIRYDYIDTILTANGLRNPKLDVLVPDHHRYSMMVYQHKGSLQAITTPQSKFIGNTDRDLAASKHSELFKLAIETEIQLLLTPEYSCPLTAIEALLQSDNFPSEGKLWVICCESIKPDELRIFKTNYTIDNTVVLAENNALVNTQDKILDPICYLFRTNSTLEGESKKVVLFQFKTFPMGATGVEAENLLFGTERFVFRNDEDSIYLATILCSESLEIDLSRDLRQFVDKPYLLLHPQMNGGARTDAFKSYRTDFYTTCMEDSDKELICLNWAKESKIAGKEIGYSNSAVYTKAKKINLEDNRIEVNDSYGMFYNCWNNARSSILVLDNDESIYHFENSKTSKRPLNVQNQGRYGPEMSNRFIWNDTWVESVLGINGELTETCSEIKGDFNKLLDVELSSLNRERLLSLSTGLISGKDWFKPSASSLFNIDNSEQSFRLSVFQDPLTQAKKREWLIRYASLSTGYLKQDGIFPQDSHLIDLVNQPTINYSPATLHYNVTSASANPACIVYVGDADPAIINELKAYLLGSAPQDNSYRLRLMILYNHLGVLCKDYEKSGPDISGNTNGNPVAINKKRQ</sequence>